<dbReference type="InterPro" id="IPR000182">
    <property type="entry name" value="GNAT_dom"/>
</dbReference>
<dbReference type="AlphaFoldDB" id="A0A2J6PUM2"/>
<dbReference type="PANTHER" id="PTHR42791:SF14">
    <property type="entry name" value="N-ACETYLTRANSFERASE DOMAIN-CONTAINING PROTEIN"/>
    <property type="match status" value="1"/>
</dbReference>
<sequence>MESTKNHPLRLLVAETSDALEILELHMASFSDPYEPVFFLLFPKEEEREKGVKRMVDWWLGDPTATYIKVVDTETGKIIAAAKWAIRKEPPTESEMHEKLTFDWLPDADLSSWGQEVWGFLNEEHTTRSKEGGCCIIDMLSTHPEHERRGAGSMLVKWGTDIADNLGMKAFVQGSRRGKPLYERHGFVDKEGWITVPVTERHKDRPECGWFNLERPAKAPTIPEAKKAV</sequence>
<dbReference type="Proteomes" id="UP000235672">
    <property type="component" value="Unassembled WGS sequence"/>
</dbReference>
<dbReference type="InterPro" id="IPR052523">
    <property type="entry name" value="Trichothecene_AcTrans"/>
</dbReference>
<dbReference type="CDD" id="cd04301">
    <property type="entry name" value="NAT_SF"/>
    <property type="match status" value="1"/>
</dbReference>
<reference evidence="2 3" key="1">
    <citation type="submission" date="2016-05" db="EMBL/GenBank/DDBJ databases">
        <title>A degradative enzymes factory behind the ericoid mycorrhizal symbiosis.</title>
        <authorList>
            <consortium name="DOE Joint Genome Institute"/>
            <person name="Martino E."/>
            <person name="Morin E."/>
            <person name="Grelet G."/>
            <person name="Kuo A."/>
            <person name="Kohler A."/>
            <person name="Daghino S."/>
            <person name="Barry K."/>
            <person name="Choi C."/>
            <person name="Cichocki N."/>
            <person name="Clum A."/>
            <person name="Copeland A."/>
            <person name="Hainaut M."/>
            <person name="Haridas S."/>
            <person name="Labutti K."/>
            <person name="Lindquist E."/>
            <person name="Lipzen A."/>
            <person name="Khouja H.-R."/>
            <person name="Murat C."/>
            <person name="Ohm R."/>
            <person name="Olson A."/>
            <person name="Spatafora J."/>
            <person name="Veneault-Fourrey C."/>
            <person name="Henrissat B."/>
            <person name="Grigoriev I."/>
            <person name="Martin F."/>
            <person name="Perotto S."/>
        </authorList>
    </citation>
    <scope>NUCLEOTIDE SEQUENCE [LARGE SCALE GENOMIC DNA]</scope>
    <source>
        <strain evidence="2 3">UAMH 7357</strain>
    </source>
</reference>
<proteinExistence type="predicted"/>
<accession>A0A2J6PUM2</accession>
<protein>
    <recommendedName>
        <fullName evidence="1">N-acetyltransferase domain-containing protein</fullName>
    </recommendedName>
</protein>
<evidence type="ECO:0000313" key="3">
    <source>
        <dbReference type="Proteomes" id="UP000235672"/>
    </source>
</evidence>
<dbReference type="SUPFAM" id="SSF55729">
    <property type="entry name" value="Acyl-CoA N-acyltransferases (Nat)"/>
    <property type="match status" value="1"/>
</dbReference>
<dbReference type="GO" id="GO:0016747">
    <property type="term" value="F:acyltransferase activity, transferring groups other than amino-acyl groups"/>
    <property type="evidence" value="ECO:0007669"/>
    <property type="project" value="InterPro"/>
</dbReference>
<gene>
    <name evidence="2" type="ORF">NA56DRAFT_264862</name>
</gene>
<dbReference type="InterPro" id="IPR016181">
    <property type="entry name" value="Acyl_CoA_acyltransferase"/>
</dbReference>
<organism evidence="2 3">
    <name type="scientific">Hyaloscypha hepaticicola</name>
    <dbReference type="NCBI Taxonomy" id="2082293"/>
    <lineage>
        <taxon>Eukaryota</taxon>
        <taxon>Fungi</taxon>
        <taxon>Dikarya</taxon>
        <taxon>Ascomycota</taxon>
        <taxon>Pezizomycotina</taxon>
        <taxon>Leotiomycetes</taxon>
        <taxon>Helotiales</taxon>
        <taxon>Hyaloscyphaceae</taxon>
        <taxon>Hyaloscypha</taxon>
    </lineage>
</organism>
<evidence type="ECO:0000259" key="1">
    <source>
        <dbReference type="PROSITE" id="PS51186"/>
    </source>
</evidence>
<name>A0A2J6PUM2_9HELO</name>
<dbReference type="PANTHER" id="PTHR42791">
    <property type="entry name" value="GNAT FAMILY ACETYLTRANSFERASE"/>
    <property type="match status" value="1"/>
</dbReference>
<evidence type="ECO:0000313" key="2">
    <source>
        <dbReference type="EMBL" id="PMD17715.1"/>
    </source>
</evidence>
<feature type="domain" description="N-acetyltransferase" evidence="1">
    <location>
        <begin position="68"/>
        <end position="218"/>
    </location>
</feature>
<dbReference type="Gene3D" id="3.40.630.30">
    <property type="match status" value="1"/>
</dbReference>
<keyword evidence="3" id="KW-1185">Reference proteome</keyword>
<dbReference type="Pfam" id="PF00583">
    <property type="entry name" value="Acetyltransf_1"/>
    <property type="match status" value="1"/>
</dbReference>
<dbReference type="PROSITE" id="PS51186">
    <property type="entry name" value="GNAT"/>
    <property type="match status" value="1"/>
</dbReference>
<dbReference type="STRING" id="1745343.A0A2J6PUM2"/>
<dbReference type="OrthoDB" id="410198at2759"/>
<dbReference type="EMBL" id="KZ613498">
    <property type="protein sequence ID" value="PMD17715.1"/>
    <property type="molecule type" value="Genomic_DNA"/>
</dbReference>